<dbReference type="SMART" id="SM00343">
    <property type="entry name" value="ZnF_C2HC"/>
    <property type="match status" value="1"/>
</dbReference>
<dbReference type="InterPro" id="IPR036875">
    <property type="entry name" value="Znf_CCHC_sf"/>
</dbReference>
<dbReference type="GO" id="GO:0003676">
    <property type="term" value="F:nucleic acid binding"/>
    <property type="evidence" value="ECO:0007669"/>
    <property type="project" value="InterPro"/>
</dbReference>
<sequence>MPRWPRNEQVNKYSTSKDPSSSGKPLKSNHKNRILYDAAQNQLKESNEYFEKKKSKEDSKRIAENTSNVLFRRNMSLKEVEIELFMLECDEMFEEIPLRNRMLIVIRKSIMELKESFYDLGVKKKLPESWGAFKKWMIEYCTEEGIESIVKYRDELWSKYLLRLNAWKVNREHSDEKVMSYLRKQYLPKDLRIIFLSLEMTLDMAISRVREWESFKKDNNANDFLVKENRKNKKFIEKKGFQEIKQKVKCFKCDKMGHYSNECPEKSKINYVSCNRNSIIDRREIMIGDKKFRAIFDTGAACNVIHRSVLNQLGNVICHKDEKLFKNFDNSEWTSNYYVKLGYEYKGIKYVDQFWVVETTGDEIILSNATVKKLEKKKFL</sequence>
<feature type="region of interest" description="Disordered" evidence="2">
    <location>
        <begin position="1"/>
        <end position="32"/>
    </location>
</feature>
<dbReference type="Proteomes" id="UP000030655">
    <property type="component" value="Unassembled WGS sequence"/>
</dbReference>
<keyword evidence="1" id="KW-0863">Zinc-finger</keyword>
<proteinExistence type="predicted"/>
<evidence type="ECO:0000313" key="5">
    <source>
        <dbReference type="Proteomes" id="UP000030655"/>
    </source>
</evidence>
<name>A0A059EXK7_9MICR</name>
<dbReference type="GO" id="GO:0008270">
    <property type="term" value="F:zinc ion binding"/>
    <property type="evidence" value="ECO:0007669"/>
    <property type="project" value="UniProtKB-KW"/>
</dbReference>
<gene>
    <name evidence="4" type="ORF">H312_02830</name>
</gene>
<organism evidence="4 5">
    <name type="scientific">Anncaliia algerae PRA339</name>
    <dbReference type="NCBI Taxonomy" id="1288291"/>
    <lineage>
        <taxon>Eukaryota</taxon>
        <taxon>Fungi</taxon>
        <taxon>Fungi incertae sedis</taxon>
        <taxon>Microsporidia</taxon>
        <taxon>Tubulinosematoidea</taxon>
        <taxon>Tubulinosematidae</taxon>
        <taxon>Anncaliia</taxon>
    </lineage>
</organism>
<reference evidence="5" key="1">
    <citation type="submission" date="2013-02" db="EMBL/GenBank/DDBJ databases">
        <authorList>
            <consortium name="The Broad Institute Genome Sequencing Platform"/>
            <person name="Cuomo C."/>
            <person name="Becnel J."/>
            <person name="Sanscrainte N."/>
            <person name="Walker B."/>
            <person name="Young S.K."/>
            <person name="Zeng Q."/>
            <person name="Gargeya S."/>
            <person name="Fitzgerald M."/>
            <person name="Haas B."/>
            <person name="Abouelleil A."/>
            <person name="Alvarado L."/>
            <person name="Arachchi H.M."/>
            <person name="Berlin A.M."/>
            <person name="Chapman S.B."/>
            <person name="Dewar J."/>
            <person name="Goldberg J."/>
            <person name="Griggs A."/>
            <person name="Gujja S."/>
            <person name="Hansen M."/>
            <person name="Howarth C."/>
            <person name="Imamovic A."/>
            <person name="Larimer J."/>
            <person name="McCowan C."/>
            <person name="Murphy C."/>
            <person name="Neiman D."/>
            <person name="Pearson M."/>
            <person name="Priest M."/>
            <person name="Roberts A."/>
            <person name="Saif S."/>
            <person name="Shea T."/>
            <person name="Sisk P."/>
            <person name="Sykes S."/>
            <person name="Wortman J."/>
            <person name="Nusbaum C."/>
            <person name="Birren B."/>
        </authorList>
    </citation>
    <scope>NUCLEOTIDE SEQUENCE [LARGE SCALE GENOMIC DNA]</scope>
    <source>
        <strain evidence="5">PRA339</strain>
    </source>
</reference>
<evidence type="ECO:0000313" key="4">
    <source>
        <dbReference type="EMBL" id="KCZ79778.1"/>
    </source>
</evidence>
<dbReference type="AlphaFoldDB" id="A0A059EXK7"/>
<evidence type="ECO:0000256" key="1">
    <source>
        <dbReference type="PROSITE-ProRule" id="PRU00047"/>
    </source>
</evidence>
<dbReference type="SUPFAM" id="SSF50630">
    <property type="entry name" value="Acid proteases"/>
    <property type="match status" value="1"/>
</dbReference>
<dbReference type="Gene3D" id="2.40.70.10">
    <property type="entry name" value="Acid Proteases"/>
    <property type="match status" value="1"/>
</dbReference>
<dbReference type="HOGENOM" id="CLU_727559_0_0_1"/>
<dbReference type="InterPro" id="IPR021109">
    <property type="entry name" value="Peptidase_aspartic_dom_sf"/>
</dbReference>
<dbReference type="EMBL" id="KK365231">
    <property type="protein sequence ID" value="KCZ79778.1"/>
    <property type="molecule type" value="Genomic_DNA"/>
</dbReference>
<dbReference type="Pfam" id="PF00098">
    <property type="entry name" value="zf-CCHC"/>
    <property type="match status" value="1"/>
</dbReference>
<keyword evidence="1" id="KW-0479">Metal-binding</keyword>
<dbReference type="VEuPathDB" id="MicrosporidiaDB:H312_02830"/>
<dbReference type="CDD" id="cd00303">
    <property type="entry name" value="retropepsin_like"/>
    <property type="match status" value="1"/>
</dbReference>
<keyword evidence="5" id="KW-1185">Reference proteome</keyword>
<feature type="domain" description="CCHC-type" evidence="3">
    <location>
        <begin position="249"/>
        <end position="265"/>
    </location>
</feature>
<protein>
    <recommendedName>
        <fullName evidence="3">CCHC-type domain-containing protein</fullName>
    </recommendedName>
</protein>
<dbReference type="InterPro" id="IPR001878">
    <property type="entry name" value="Znf_CCHC"/>
</dbReference>
<evidence type="ECO:0000259" key="3">
    <source>
        <dbReference type="PROSITE" id="PS50158"/>
    </source>
</evidence>
<dbReference type="OrthoDB" id="2194586at2759"/>
<dbReference type="Gene3D" id="4.10.60.10">
    <property type="entry name" value="Zinc finger, CCHC-type"/>
    <property type="match status" value="1"/>
</dbReference>
<reference evidence="4 5" key="2">
    <citation type="submission" date="2014-03" db="EMBL/GenBank/DDBJ databases">
        <title>The Genome Sequence of Anncaliia algerae insect isolate PRA339.</title>
        <authorList>
            <consortium name="The Broad Institute Genome Sequencing Platform"/>
            <consortium name="The Broad Institute Genome Sequencing Center for Infectious Disease"/>
            <person name="Cuomo C."/>
            <person name="Becnel J."/>
            <person name="Sanscrainte N."/>
            <person name="Walker B."/>
            <person name="Young S.K."/>
            <person name="Zeng Q."/>
            <person name="Gargeya S."/>
            <person name="Fitzgerald M."/>
            <person name="Haas B."/>
            <person name="Abouelleil A."/>
            <person name="Alvarado L."/>
            <person name="Arachchi H.M."/>
            <person name="Berlin A.M."/>
            <person name="Chapman S.B."/>
            <person name="Dewar J."/>
            <person name="Goldberg J."/>
            <person name="Griggs A."/>
            <person name="Gujja S."/>
            <person name="Hansen M."/>
            <person name="Howarth C."/>
            <person name="Imamovic A."/>
            <person name="Larimer J."/>
            <person name="McCowan C."/>
            <person name="Murphy C."/>
            <person name="Neiman D."/>
            <person name="Pearson M."/>
            <person name="Priest M."/>
            <person name="Roberts A."/>
            <person name="Saif S."/>
            <person name="Shea T."/>
            <person name="Sisk P."/>
            <person name="Sykes S."/>
            <person name="Wortman J."/>
            <person name="Nusbaum C."/>
            <person name="Birren B."/>
        </authorList>
    </citation>
    <scope>NUCLEOTIDE SEQUENCE [LARGE SCALE GENOMIC DNA]</scope>
    <source>
        <strain evidence="4 5">PRA339</strain>
    </source>
</reference>
<feature type="compositionally biased region" description="Polar residues" evidence="2">
    <location>
        <begin position="8"/>
        <end position="23"/>
    </location>
</feature>
<keyword evidence="1" id="KW-0862">Zinc</keyword>
<dbReference type="PROSITE" id="PS50158">
    <property type="entry name" value="ZF_CCHC"/>
    <property type="match status" value="1"/>
</dbReference>
<accession>A0A059EXK7</accession>
<dbReference type="SUPFAM" id="SSF57756">
    <property type="entry name" value="Retrovirus zinc finger-like domains"/>
    <property type="match status" value="1"/>
</dbReference>
<evidence type="ECO:0000256" key="2">
    <source>
        <dbReference type="SAM" id="MobiDB-lite"/>
    </source>
</evidence>